<organism evidence="2 3">
    <name type="scientific">Serratia ficaria</name>
    <dbReference type="NCBI Taxonomy" id="61651"/>
    <lineage>
        <taxon>Bacteria</taxon>
        <taxon>Pseudomonadati</taxon>
        <taxon>Pseudomonadota</taxon>
        <taxon>Gammaproteobacteria</taxon>
        <taxon>Enterobacterales</taxon>
        <taxon>Yersiniaceae</taxon>
        <taxon>Serratia</taxon>
    </lineage>
</organism>
<protein>
    <recommendedName>
        <fullName evidence="4">Lipoprotein</fullName>
    </recommendedName>
</protein>
<dbReference type="OrthoDB" id="1419830at2"/>
<evidence type="ECO:0000256" key="1">
    <source>
        <dbReference type="SAM" id="SignalP"/>
    </source>
</evidence>
<dbReference type="KEGG" id="sfj:SAMEA4384070_1212"/>
<gene>
    <name evidence="2" type="ORF">SAMEA4384070_01212</name>
</gene>
<name>A0A240BK51_SERFI</name>
<reference evidence="2 3" key="1">
    <citation type="submission" date="2017-06" db="EMBL/GenBank/DDBJ databases">
        <authorList>
            <consortium name="Pathogen Informatics"/>
        </authorList>
    </citation>
    <scope>NUCLEOTIDE SEQUENCE [LARGE SCALE GENOMIC DNA]</scope>
    <source>
        <strain evidence="2 3">NCTC12148</strain>
    </source>
</reference>
<feature type="chain" id="PRO_5012557346" description="Lipoprotein" evidence="1">
    <location>
        <begin position="24"/>
        <end position="224"/>
    </location>
</feature>
<dbReference type="GeneID" id="75026386"/>
<dbReference type="Proteomes" id="UP000215134">
    <property type="component" value="Chromosome 1"/>
</dbReference>
<evidence type="ECO:0000313" key="3">
    <source>
        <dbReference type="Proteomes" id="UP000215134"/>
    </source>
</evidence>
<feature type="signal peptide" evidence="1">
    <location>
        <begin position="1"/>
        <end position="23"/>
    </location>
</feature>
<keyword evidence="3" id="KW-1185">Reference proteome</keyword>
<dbReference type="RefSeq" id="WP_095096150.1">
    <property type="nucleotide sequence ID" value="NZ_CAMIQD010000001.1"/>
</dbReference>
<dbReference type="AlphaFoldDB" id="A0A240BK51"/>
<sequence length="224" mass="24308">MKKMTIVCAAALVLAGCTSPKYNYTPATQQISEPPIGSTNTAYVGDSLLRQGISAQLDGIKVTAPARVSWGYTVTPGEFKKIGEDGQNEFYMPTPGASSGGVDKAVLADMWQAVMAKKGSQTLCVITVFSISTCENGMPFQRIKLNMSAESDFQQTLLYNGRVGKKINIGYRESSNSVARPAFNNDVEYDLSESNVIGYKGARLEVLEATNQSIRYKVLSNFNK</sequence>
<accession>A0A240BK51</accession>
<evidence type="ECO:0000313" key="2">
    <source>
        <dbReference type="EMBL" id="SNV95338.1"/>
    </source>
</evidence>
<dbReference type="PROSITE" id="PS51257">
    <property type="entry name" value="PROKAR_LIPOPROTEIN"/>
    <property type="match status" value="1"/>
</dbReference>
<dbReference type="EMBL" id="LT906479">
    <property type="protein sequence ID" value="SNV95338.1"/>
    <property type="molecule type" value="Genomic_DNA"/>
</dbReference>
<evidence type="ECO:0008006" key="4">
    <source>
        <dbReference type="Google" id="ProtNLM"/>
    </source>
</evidence>
<proteinExistence type="predicted"/>
<keyword evidence="1" id="KW-0732">Signal</keyword>